<accession>A0AAE1GIB9</accession>
<evidence type="ECO:0000313" key="2">
    <source>
        <dbReference type="Proteomes" id="UP001286313"/>
    </source>
</evidence>
<name>A0AAE1GIB9_PETCI</name>
<proteinExistence type="predicted"/>
<reference evidence="1" key="1">
    <citation type="submission" date="2023-10" db="EMBL/GenBank/DDBJ databases">
        <title>Genome assemblies of two species of porcelain crab, Petrolisthes cinctipes and Petrolisthes manimaculis (Anomura: Porcellanidae).</title>
        <authorList>
            <person name="Angst P."/>
        </authorList>
    </citation>
    <scope>NUCLEOTIDE SEQUENCE</scope>
    <source>
        <strain evidence="1">PB745_01</strain>
        <tissue evidence="1">Gill</tissue>
    </source>
</reference>
<evidence type="ECO:0000313" key="1">
    <source>
        <dbReference type="EMBL" id="KAK3893052.1"/>
    </source>
</evidence>
<sequence>MAVMVSSPSSAAVDDIQPNISITSSNQSIPNALLGGSFSHWLLQKEGRELVEKDIDDTDEEKEESCSSTNLVLSAVRCLDFIDSFRCDYVLERLGFSWSVADGLYPPGSISAPYLPDLPTSCIPTTFKHDLKYFYSLMQHYLVGLEHLVLDEILFHTDNYMENIDQVDRELNILMLHLLHCMDSYSLEPNNAVTYYLTRVIYTEEPRQPRDERDFVILRDFRVSLQCLRDVFWELENSHFTPQLISMPKNC</sequence>
<keyword evidence="2" id="KW-1185">Reference proteome</keyword>
<dbReference type="EMBL" id="JAWQEG010000231">
    <property type="protein sequence ID" value="KAK3893052.1"/>
    <property type="molecule type" value="Genomic_DNA"/>
</dbReference>
<dbReference type="Proteomes" id="UP001286313">
    <property type="component" value="Unassembled WGS sequence"/>
</dbReference>
<gene>
    <name evidence="1" type="ORF">Pcinc_003098</name>
</gene>
<organism evidence="1 2">
    <name type="scientific">Petrolisthes cinctipes</name>
    <name type="common">Flat porcelain crab</name>
    <dbReference type="NCBI Taxonomy" id="88211"/>
    <lineage>
        <taxon>Eukaryota</taxon>
        <taxon>Metazoa</taxon>
        <taxon>Ecdysozoa</taxon>
        <taxon>Arthropoda</taxon>
        <taxon>Crustacea</taxon>
        <taxon>Multicrustacea</taxon>
        <taxon>Malacostraca</taxon>
        <taxon>Eumalacostraca</taxon>
        <taxon>Eucarida</taxon>
        <taxon>Decapoda</taxon>
        <taxon>Pleocyemata</taxon>
        <taxon>Anomura</taxon>
        <taxon>Galatheoidea</taxon>
        <taxon>Porcellanidae</taxon>
        <taxon>Petrolisthes</taxon>
    </lineage>
</organism>
<comment type="caution">
    <text evidence="1">The sequence shown here is derived from an EMBL/GenBank/DDBJ whole genome shotgun (WGS) entry which is preliminary data.</text>
</comment>
<protein>
    <submittedName>
        <fullName evidence="1">Uncharacterized protein</fullName>
    </submittedName>
</protein>
<dbReference type="AlphaFoldDB" id="A0AAE1GIB9"/>